<dbReference type="Gene3D" id="3.40.50.300">
    <property type="entry name" value="P-loop containing nucleotide triphosphate hydrolases"/>
    <property type="match status" value="1"/>
</dbReference>
<keyword evidence="2" id="KW-0808">Transferase</keyword>
<dbReference type="SUPFAM" id="SSF52540">
    <property type="entry name" value="P-loop containing nucleoside triphosphate hydrolases"/>
    <property type="match status" value="1"/>
</dbReference>
<protein>
    <recommendedName>
        <fullName evidence="3">Sulfotransferase domain-containing protein</fullName>
    </recommendedName>
</protein>
<feature type="domain" description="Sulfotransferase" evidence="3">
    <location>
        <begin position="57"/>
        <end position="311"/>
    </location>
</feature>
<organism evidence="4">
    <name type="scientific">Thiolapillus brandeum</name>
    <dbReference type="NCBI Taxonomy" id="1076588"/>
    <lineage>
        <taxon>Bacteria</taxon>
        <taxon>Pseudomonadati</taxon>
        <taxon>Pseudomonadota</taxon>
        <taxon>Gammaproteobacteria</taxon>
        <taxon>Chromatiales</taxon>
        <taxon>Sedimenticolaceae</taxon>
        <taxon>Thiolapillus</taxon>
    </lineage>
</organism>
<name>A0A831WEZ9_9GAMM</name>
<comment type="caution">
    <text evidence="4">The sequence shown here is derived from an EMBL/GenBank/DDBJ whole genome shotgun (WGS) entry which is preliminary data.</text>
</comment>
<comment type="similarity">
    <text evidence="1">Belongs to the sulfotransferase 1 family.</text>
</comment>
<dbReference type="Pfam" id="PF00685">
    <property type="entry name" value="Sulfotransfer_1"/>
    <property type="match status" value="1"/>
</dbReference>
<reference evidence="4" key="1">
    <citation type="journal article" date="2020" name="mSystems">
        <title>Genome- and Community-Level Interaction Insights into Carbon Utilization and Element Cycling Functions of Hydrothermarchaeota in Hydrothermal Sediment.</title>
        <authorList>
            <person name="Zhou Z."/>
            <person name="Liu Y."/>
            <person name="Xu W."/>
            <person name="Pan J."/>
            <person name="Luo Z.H."/>
            <person name="Li M."/>
        </authorList>
    </citation>
    <scope>NUCLEOTIDE SEQUENCE [LARGE SCALE GENOMIC DNA]</scope>
    <source>
        <strain evidence="4">HyVt-458</strain>
    </source>
</reference>
<accession>A0A831WEZ9</accession>
<evidence type="ECO:0000256" key="2">
    <source>
        <dbReference type="ARBA" id="ARBA00022679"/>
    </source>
</evidence>
<evidence type="ECO:0000259" key="3">
    <source>
        <dbReference type="Pfam" id="PF00685"/>
    </source>
</evidence>
<dbReference type="InterPro" id="IPR000863">
    <property type="entry name" value="Sulfotransferase_dom"/>
</dbReference>
<dbReference type="PANTHER" id="PTHR11783">
    <property type="entry name" value="SULFOTRANSFERASE SULT"/>
    <property type="match status" value="1"/>
</dbReference>
<evidence type="ECO:0000256" key="1">
    <source>
        <dbReference type="ARBA" id="ARBA00005771"/>
    </source>
</evidence>
<evidence type="ECO:0000313" key="4">
    <source>
        <dbReference type="EMBL" id="HEC06066.1"/>
    </source>
</evidence>
<dbReference type="InterPro" id="IPR027417">
    <property type="entry name" value="P-loop_NTPase"/>
</dbReference>
<dbReference type="EMBL" id="DRLF01000158">
    <property type="protein sequence ID" value="HEC06066.1"/>
    <property type="molecule type" value="Genomic_DNA"/>
</dbReference>
<dbReference type="Proteomes" id="UP000886339">
    <property type="component" value="Unassembled WGS sequence"/>
</dbReference>
<dbReference type="GO" id="GO:0008146">
    <property type="term" value="F:sulfotransferase activity"/>
    <property type="evidence" value="ECO:0007669"/>
    <property type="project" value="InterPro"/>
</dbReference>
<gene>
    <name evidence="4" type="ORF">ENJ12_04410</name>
</gene>
<dbReference type="AlphaFoldDB" id="A0A831WEZ9"/>
<proteinExistence type="inferred from homology"/>
<sequence length="325" mass="36878">MKIQPLSKILQPFAKAFPQHLDATLRTQRIHIQIASPLMLFSKHEKPLAITSPPGKRFLINGLPKTGTHLAKKIMHLAGMQQHPFTLAAYHADQAVISWNRKYKSTLGPAVEIGALQPKPMHDLLLREVLRSIPPLHVFNGHCTHSDALADLLQQEEIQTIALVRDPRDVVVSLAEYLIKHEHPQYRGTSWNKCLRQAIKGYSPIHAPKVRPTEERGWQQAWQAFLPWKEVKGVLFLRFEDLVGPEGGGSEEIQLQNIRRILDFAGKQALPAEEIRSDVFGGTRTFRRGGIGRWKEKFTPENKSRFKDVIGDILVGLGYETNTDW</sequence>